<keyword evidence="4" id="KW-1133">Transmembrane helix</keyword>
<reference evidence="8" key="1">
    <citation type="journal article" date="2021" name="Proc. Natl. Acad. Sci. U.S.A.">
        <title>A Catalog of Tens of Thousands of Viruses from Human Metagenomes Reveals Hidden Associations with Chronic Diseases.</title>
        <authorList>
            <person name="Tisza M.J."/>
            <person name="Buck C.B."/>
        </authorList>
    </citation>
    <scope>NUCLEOTIDE SEQUENCE</scope>
    <source>
        <strain evidence="8">CtDEu7</strain>
    </source>
</reference>
<dbReference type="SUPFAM" id="SSF52540">
    <property type="entry name" value="P-loop containing nucleoside triphosphate hydrolases"/>
    <property type="match status" value="1"/>
</dbReference>
<dbReference type="InterPro" id="IPR027417">
    <property type="entry name" value="P-loop_NTPase"/>
</dbReference>
<evidence type="ECO:0000256" key="3">
    <source>
        <dbReference type="ARBA" id="ARBA00022870"/>
    </source>
</evidence>
<evidence type="ECO:0000256" key="2">
    <source>
        <dbReference type="ARBA" id="ARBA00022692"/>
    </source>
</evidence>
<evidence type="ECO:0000259" key="7">
    <source>
        <dbReference type="Pfam" id="PF05707"/>
    </source>
</evidence>
<evidence type="ECO:0000313" key="8">
    <source>
        <dbReference type="EMBL" id="DAD85804.1"/>
    </source>
</evidence>
<evidence type="ECO:0000256" key="1">
    <source>
        <dbReference type="ARBA" id="ARBA00004379"/>
    </source>
</evidence>
<proteinExistence type="predicted"/>
<evidence type="ECO:0000256" key="6">
    <source>
        <dbReference type="SAM" id="MobiDB-lite"/>
    </source>
</evidence>
<dbReference type="Pfam" id="PF05707">
    <property type="entry name" value="Zot"/>
    <property type="match status" value="1"/>
</dbReference>
<dbReference type="InterPro" id="IPR008900">
    <property type="entry name" value="Zot_N"/>
</dbReference>
<keyword evidence="5" id="KW-0472">Membrane</keyword>
<keyword evidence="2" id="KW-0812">Transmembrane</keyword>
<sequence length="263" mass="30922">MVILDYFVRLPALTAYVAYDKATALYFNWKQLFQGWGIHLYVGKFGAGKTSLMVTEAYKLCCKYPQLHIVTNIKLSGFPEYTKIYSLNSPQDILNAPKNTLVLIDEIGTIFNSRDFSGGRNSVPKSLYQHLCQCRKRRMMILATVQRFNLLDKQIRDITADVTACRTHFRHPFTRLKTGYKYDIEEYEMYSENHSYTPVCSSTVTHLQRNQYRKLYDTSELVTNMLNKDYISDEEILRNRDSESNNIPLDRKQNKRMRKQSKW</sequence>
<protein>
    <submittedName>
        <fullName evidence="8">Zonular occludens toxin</fullName>
    </submittedName>
</protein>
<accession>A0A8S5MUD6</accession>
<evidence type="ECO:0000256" key="4">
    <source>
        <dbReference type="ARBA" id="ARBA00022989"/>
    </source>
</evidence>
<keyword evidence="3" id="KW-1043">Host membrane</keyword>
<comment type="subcellular location">
    <subcellularLocation>
        <location evidence="1">Host membrane</location>
        <topology evidence="1">Single-pass membrane protein</topology>
    </subcellularLocation>
</comment>
<dbReference type="EMBL" id="BK014988">
    <property type="protein sequence ID" value="DAD85804.1"/>
    <property type="molecule type" value="Genomic_DNA"/>
</dbReference>
<feature type="region of interest" description="Disordered" evidence="6">
    <location>
        <begin position="242"/>
        <end position="263"/>
    </location>
</feature>
<feature type="domain" description="Zona occludens toxin N-terminal" evidence="7">
    <location>
        <begin position="91"/>
        <end position="166"/>
    </location>
</feature>
<dbReference type="GO" id="GO:0033644">
    <property type="term" value="C:host cell membrane"/>
    <property type="evidence" value="ECO:0007669"/>
    <property type="project" value="UniProtKB-SubCell"/>
</dbReference>
<feature type="compositionally biased region" description="Basic residues" evidence="6">
    <location>
        <begin position="253"/>
        <end position="263"/>
    </location>
</feature>
<dbReference type="Gene3D" id="3.40.50.300">
    <property type="entry name" value="P-loop containing nucleotide triphosphate hydrolases"/>
    <property type="match status" value="1"/>
</dbReference>
<evidence type="ECO:0000256" key="5">
    <source>
        <dbReference type="ARBA" id="ARBA00023136"/>
    </source>
</evidence>
<name>A0A8S5MUD6_9VIRU</name>
<organism evidence="8">
    <name type="scientific">Inoviridae sp. ctDEu7</name>
    <dbReference type="NCBI Taxonomy" id="2826759"/>
    <lineage>
        <taxon>Viruses</taxon>
        <taxon>Monodnaviria</taxon>
        <taxon>Loebvirae</taxon>
        <taxon>Hofneiviricota</taxon>
        <taxon>Faserviricetes</taxon>
        <taxon>Tubulavirales</taxon>
        <taxon>Inoviridae</taxon>
    </lineage>
</organism>